<evidence type="ECO:0000313" key="3">
    <source>
        <dbReference type="Proteomes" id="UP000051581"/>
    </source>
</evidence>
<proteinExistence type="predicted"/>
<organism evidence="2 3">
    <name type="scientific">Lentilactobacillus sunkii DSM 19904</name>
    <dbReference type="NCBI Taxonomy" id="1423808"/>
    <lineage>
        <taxon>Bacteria</taxon>
        <taxon>Bacillati</taxon>
        <taxon>Bacillota</taxon>
        <taxon>Bacilli</taxon>
        <taxon>Lactobacillales</taxon>
        <taxon>Lactobacillaceae</taxon>
        <taxon>Lentilactobacillus</taxon>
    </lineage>
</organism>
<feature type="signal peptide" evidence="1">
    <location>
        <begin position="1"/>
        <end position="29"/>
    </location>
</feature>
<evidence type="ECO:0000313" key="2">
    <source>
        <dbReference type="EMBL" id="KRK88645.1"/>
    </source>
</evidence>
<reference evidence="2 3" key="1">
    <citation type="journal article" date="2015" name="Genome Announc.">
        <title>Expanding the biotechnology potential of lactobacilli through comparative genomics of 213 strains and associated genera.</title>
        <authorList>
            <person name="Sun Z."/>
            <person name="Harris H.M."/>
            <person name="McCann A."/>
            <person name="Guo C."/>
            <person name="Argimon S."/>
            <person name="Zhang W."/>
            <person name="Yang X."/>
            <person name="Jeffery I.B."/>
            <person name="Cooney J.C."/>
            <person name="Kagawa T.F."/>
            <person name="Liu W."/>
            <person name="Song Y."/>
            <person name="Salvetti E."/>
            <person name="Wrobel A."/>
            <person name="Rasinkangas P."/>
            <person name="Parkhill J."/>
            <person name="Rea M.C."/>
            <person name="O'Sullivan O."/>
            <person name="Ritari J."/>
            <person name="Douillard F.P."/>
            <person name="Paul Ross R."/>
            <person name="Yang R."/>
            <person name="Briner A.E."/>
            <person name="Felis G.E."/>
            <person name="de Vos W.M."/>
            <person name="Barrangou R."/>
            <person name="Klaenhammer T.R."/>
            <person name="Caufield P.W."/>
            <person name="Cui Y."/>
            <person name="Zhang H."/>
            <person name="O'Toole P.W."/>
        </authorList>
    </citation>
    <scope>NUCLEOTIDE SEQUENCE [LARGE SCALE GENOMIC DNA]</scope>
    <source>
        <strain evidence="2 3">DSM 19904</strain>
    </source>
</reference>
<comment type="caution">
    <text evidence="2">The sequence shown here is derived from an EMBL/GenBank/DDBJ whole genome shotgun (WGS) entry which is preliminary data.</text>
</comment>
<evidence type="ECO:0000256" key="1">
    <source>
        <dbReference type="SAM" id="SignalP"/>
    </source>
</evidence>
<gene>
    <name evidence="2" type="ORF">FD17_GL002336</name>
</gene>
<dbReference type="EMBL" id="AZEA01000007">
    <property type="protein sequence ID" value="KRK88645.1"/>
    <property type="molecule type" value="Genomic_DNA"/>
</dbReference>
<keyword evidence="3" id="KW-1185">Reference proteome</keyword>
<feature type="chain" id="PRO_5039575127" description="S-layer protein" evidence="1">
    <location>
        <begin position="30"/>
        <end position="603"/>
    </location>
</feature>
<evidence type="ECO:0008006" key="4">
    <source>
        <dbReference type="Google" id="ProtNLM"/>
    </source>
</evidence>
<dbReference type="Proteomes" id="UP000051581">
    <property type="component" value="Unassembled WGS sequence"/>
</dbReference>
<sequence length="603" mass="63702">MHMTIHFKESLIASLAAFGLVAAVGVTNAQNASAKSRVRVTSNVKLRTDATTRNVNFTGRAGLYTKASAFKSAKKVATTITLKDLARTNKSAKNVRAYRVAKTNKGKVYYKVVTFDGRYRGWIYGGRSTANFAGGLKSYQTFQEGSLTNDMTTGTFQFANPGTANDNQTVTYKQPAWTQYKVGRQVTDSTPYANVTYKIDKAGTRTREGDQWVHIYATNGNSGADGWILYSGLKTASNNNSPVADNAIRINVVDSATGASVTSVDYTKSGASKGATVGTNNNGTWQLSSTDSSAIQTQLASKLGPLGYTGFTLTQGQMAAIAQATFGSDVTISVVKPTIGKAVRILLTDPNGNTISYVDYTNANAVQGQTVGTLNGSTWQLAATDASAIQTKLVDALKGTGYALSASNTLTADQQAAIAQTTYGNQVSIKTVAVNPVKDNEVQLSFVDQSGNAVGSLKLTKGTNDKKAIDTIKAASKDDPTSSDAATVKKAYAELLTAAGIKGYTTDGLTSEQAAANLAAITKAEYGKDVKLIVAKIPVKALASKFSFFDQAWEVITTKDVPVTYFESSNGKRDSDTNFSKALVADANLNGYAGDTVSVAKFN</sequence>
<accession>A0A0R1KYW6</accession>
<name>A0A0R1KYW6_9LACO</name>
<dbReference type="AlphaFoldDB" id="A0A0R1KYW6"/>
<protein>
    <recommendedName>
        <fullName evidence="4">S-layer protein</fullName>
    </recommendedName>
</protein>
<keyword evidence="1" id="KW-0732">Signal</keyword>
<dbReference type="PATRIC" id="fig|1423808.3.peg.2377"/>